<evidence type="ECO:0000313" key="2">
    <source>
        <dbReference type="EMBL" id="SCX01222.1"/>
    </source>
</evidence>
<dbReference type="RefSeq" id="WP_035653847.1">
    <property type="nucleotide sequence ID" value="NZ_CBCSBQ010000026.1"/>
</dbReference>
<feature type="domain" description="Methyltransferase" evidence="1">
    <location>
        <begin position="42"/>
        <end position="160"/>
    </location>
</feature>
<dbReference type="PANTHER" id="PTHR12843">
    <property type="entry name" value="PROTEIN-LYSINE N-METHYLTRANSFERASE METTL10"/>
    <property type="match status" value="1"/>
</dbReference>
<protein>
    <submittedName>
        <fullName evidence="2">Nodulation protein S (NodS)</fullName>
    </submittedName>
</protein>
<evidence type="ECO:0000259" key="1">
    <source>
        <dbReference type="Pfam" id="PF13847"/>
    </source>
</evidence>
<organism evidence="2 3">
    <name type="scientific">Flavobacterium saliperosum</name>
    <dbReference type="NCBI Taxonomy" id="329186"/>
    <lineage>
        <taxon>Bacteria</taxon>
        <taxon>Pseudomonadati</taxon>
        <taxon>Bacteroidota</taxon>
        <taxon>Flavobacteriia</taxon>
        <taxon>Flavobacteriales</taxon>
        <taxon>Flavobacteriaceae</taxon>
        <taxon>Flavobacterium</taxon>
    </lineage>
</organism>
<evidence type="ECO:0000313" key="3">
    <source>
        <dbReference type="Proteomes" id="UP000182124"/>
    </source>
</evidence>
<reference evidence="2 3" key="1">
    <citation type="submission" date="2016-10" db="EMBL/GenBank/DDBJ databases">
        <authorList>
            <person name="de Groot N.N."/>
        </authorList>
    </citation>
    <scope>NUCLEOTIDE SEQUENCE [LARGE SCALE GENOMIC DNA]</scope>
    <source>
        <strain evidence="2 3">CGMCC 1.3801</strain>
    </source>
</reference>
<dbReference type="SUPFAM" id="SSF53335">
    <property type="entry name" value="S-adenosyl-L-methionine-dependent methyltransferases"/>
    <property type="match status" value="1"/>
</dbReference>
<sequence length="206" mass="23499">MDDFNRKKHWETIYDTKAVNEVSWYQPLPKTSLDFIQSNTSSKDDAIIDIGGGDSFLVDHLLDLGYTNISVLDISENAIERAKKRLGNKAESVKWIVSDITHFNPTEKYAVWHDRAVFHFLTDASDIEKYQQITASAIADNGKMLIGTFSESGPKKCSGIEIKQYSANLLEETFKTNFKAVECFFENHTTPFDTIQNFVFCSFEKK</sequence>
<dbReference type="PANTHER" id="PTHR12843:SF5">
    <property type="entry name" value="EEF1A LYSINE METHYLTRANSFERASE 2"/>
    <property type="match status" value="1"/>
</dbReference>
<dbReference type="InterPro" id="IPR025714">
    <property type="entry name" value="Methyltranfer_dom"/>
</dbReference>
<dbReference type="AlphaFoldDB" id="A0A1G4V4T0"/>
<dbReference type="CDD" id="cd02440">
    <property type="entry name" value="AdoMet_MTases"/>
    <property type="match status" value="1"/>
</dbReference>
<dbReference type="eggNOG" id="COG2226">
    <property type="taxonomic scope" value="Bacteria"/>
</dbReference>
<dbReference type="Pfam" id="PF13847">
    <property type="entry name" value="Methyltransf_31"/>
    <property type="match status" value="1"/>
</dbReference>
<gene>
    <name evidence="2" type="ORF">SAMN02927925_00287</name>
</gene>
<accession>A0A1G4V4T0</accession>
<dbReference type="Proteomes" id="UP000182124">
    <property type="component" value="Unassembled WGS sequence"/>
</dbReference>
<dbReference type="InterPro" id="IPR029063">
    <property type="entry name" value="SAM-dependent_MTases_sf"/>
</dbReference>
<proteinExistence type="predicted"/>
<dbReference type="STRING" id="329186.SAMN02927925_00287"/>
<name>A0A1G4V4T0_9FLAO</name>
<dbReference type="EMBL" id="FMTY01000001">
    <property type="protein sequence ID" value="SCX01222.1"/>
    <property type="molecule type" value="Genomic_DNA"/>
</dbReference>
<dbReference type="Gene3D" id="3.40.50.150">
    <property type="entry name" value="Vaccinia Virus protein VP39"/>
    <property type="match status" value="1"/>
</dbReference>